<keyword evidence="2" id="KW-0446">Lipid-binding</keyword>
<name>A0A6J1CWR0_MOMCH</name>
<evidence type="ECO:0000256" key="1">
    <source>
        <dbReference type="ARBA" id="ARBA00005567"/>
    </source>
</evidence>
<dbReference type="AlphaFoldDB" id="A0A6J1CWR0"/>
<dbReference type="GO" id="GO:0006631">
    <property type="term" value="P:fatty acid metabolic process"/>
    <property type="evidence" value="ECO:0007669"/>
    <property type="project" value="TreeGrafter"/>
</dbReference>
<keyword evidence="5" id="KW-1185">Reference proteome</keyword>
<dbReference type="PANTHER" id="PTHR23310">
    <property type="entry name" value="ACYL-COA-BINDING PROTEIN, ACBP"/>
    <property type="match status" value="1"/>
</dbReference>
<feature type="compositionally biased region" description="Basic and acidic residues" evidence="3">
    <location>
        <begin position="144"/>
        <end position="154"/>
    </location>
</feature>
<evidence type="ECO:0000256" key="2">
    <source>
        <dbReference type="ARBA" id="ARBA00023121"/>
    </source>
</evidence>
<evidence type="ECO:0000313" key="6">
    <source>
        <dbReference type="RefSeq" id="XP_022145487.1"/>
    </source>
</evidence>
<protein>
    <submittedName>
        <fullName evidence="6">Uncharacterized protein LOC111014923 isoform X2</fullName>
    </submittedName>
</protein>
<sequence>MGLKEDFEEYAEKAKTSPENTSNEIERDVYGLYEQATVGPVNTSRPAMFNQRDKIFKWDAWKPVEAGKKSALAFHLKKTLRKFNALFLLKFILSLCLTRPQPPRRLQSFSHSYRQQPFLEDEETVRRPEHASSLSNENVENDVDERSETPDDRSSCPTTLERQISLNMRYYYR</sequence>
<dbReference type="Pfam" id="PF00887">
    <property type="entry name" value="ACBP"/>
    <property type="match status" value="1"/>
</dbReference>
<comment type="similarity">
    <text evidence="1">Belongs to the ACBP family.</text>
</comment>
<dbReference type="Proteomes" id="UP000504603">
    <property type="component" value="Unplaced"/>
</dbReference>
<evidence type="ECO:0000256" key="3">
    <source>
        <dbReference type="SAM" id="MobiDB-lite"/>
    </source>
</evidence>
<dbReference type="PROSITE" id="PS51228">
    <property type="entry name" value="ACB_2"/>
    <property type="match status" value="1"/>
</dbReference>
<dbReference type="PRINTS" id="PR00689">
    <property type="entry name" value="ACOABINDINGP"/>
</dbReference>
<gene>
    <name evidence="6" type="primary">LOC111014923</name>
</gene>
<reference evidence="6" key="1">
    <citation type="submission" date="2025-08" db="UniProtKB">
        <authorList>
            <consortium name="RefSeq"/>
        </authorList>
    </citation>
    <scope>IDENTIFICATION</scope>
    <source>
        <strain evidence="6">OHB3-1</strain>
    </source>
</reference>
<feature type="domain" description="ACB" evidence="4">
    <location>
        <begin position="3"/>
        <end position="82"/>
    </location>
</feature>
<dbReference type="RefSeq" id="XP_022145487.1">
    <property type="nucleotide sequence ID" value="XM_022289795.1"/>
</dbReference>
<feature type="region of interest" description="Disordered" evidence="3">
    <location>
        <begin position="1"/>
        <end position="23"/>
    </location>
</feature>
<organism evidence="5 6">
    <name type="scientific">Momordica charantia</name>
    <name type="common">Bitter gourd</name>
    <name type="synonym">Balsam pear</name>
    <dbReference type="NCBI Taxonomy" id="3673"/>
    <lineage>
        <taxon>Eukaryota</taxon>
        <taxon>Viridiplantae</taxon>
        <taxon>Streptophyta</taxon>
        <taxon>Embryophyta</taxon>
        <taxon>Tracheophyta</taxon>
        <taxon>Spermatophyta</taxon>
        <taxon>Magnoliopsida</taxon>
        <taxon>eudicotyledons</taxon>
        <taxon>Gunneridae</taxon>
        <taxon>Pentapetalae</taxon>
        <taxon>rosids</taxon>
        <taxon>fabids</taxon>
        <taxon>Cucurbitales</taxon>
        <taxon>Cucurbitaceae</taxon>
        <taxon>Momordiceae</taxon>
        <taxon>Momordica</taxon>
    </lineage>
</organism>
<dbReference type="Gene3D" id="1.20.80.10">
    <property type="match status" value="1"/>
</dbReference>
<evidence type="ECO:0000313" key="5">
    <source>
        <dbReference type="Proteomes" id="UP000504603"/>
    </source>
</evidence>
<dbReference type="InterPro" id="IPR014352">
    <property type="entry name" value="FERM/acyl-CoA-bd_prot_sf"/>
</dbReference>
<accession>A0A6J1CWR0</accession>
<dbReference type="PANTHER" id="PTHR23310:SF62">
    <property type="entry name" value="ACYL-COA BINDING PROTEIN 1, ISOFORM A"/>
    <property type="match status" value="1"/>
</dbReference>
<dbReference type="GO" id="GO:0000062">
    <property type="term" value="F:fatty-acyl-CoA binding"/>
    <property type="evidence" value="ECO:0007669"/>
    <property type="project" value="InterPro"/>
</dbReference>
<dbReference type="InterPro" id="IPR035984">
    <property type="entry name" value="Acyl-CoA-binding_sf"/>
</dbReference>
<dbReference type="InterPro" id="IPR000582">
    <property type="entry name" value="Acyl-CoA-binding_protein"/>
</dbReference>
<evidence type="ECO:0000259" key="4">
    <source>
        <dbReference type="PROSITE" id="PS51228"/>
    </source>
</evidence>
<proteinExistence type="inferred from homology"/>
<feature type="region of interest" description="Disordered" evidence="3">
    <location>
        <begin position="117"/>
        <end position="159"/>
    </location>
</feature>
<dbReference type="GeneID" id="111014923"/>
<dbReference type="SUPFAM" id="SSF47027">
    <property type="entry name" value="Acyl-CoA binding protein"/>
    <property type="match status" value="1"/>
</dbReference>